<reference evidence="2 3" key="1">
    <citation type="submission" date="2014-01" db="EMBL/GenBank/DDBJ databases">
        <title>Genome sequencing of Thermococcus guaymasensis.</title>
        <authorList>
            <person name="Zhang X."/>
            <person name="Alvare G."/>
            <person name="Fristensky B."/>
            <person name="Chen L."/>
            <person name="Suen T."/>
            <person name="Chen Q."/>
            <person name="Ma K."/>
        </authorList>
    </citation>
    <scope>NUCLEOTIDE SEQUENCE [LARGE SCALE GENOMIC DNA]</scope>
    <source>
        <strain evidence="2 3">DSM 11113</strain>
    </source>
</reference>
<accession>A0A0X1KNF1</accession>
<dbReference type="Proteomes" id="UP000062043">
    <property type="component" value="Chromosome"/>
</dbReference>
<organism evidence="2 3">
    <name type="scientific">Thermococcus guaymasensis DSM 11113</name>
    <dbReference type="NCBI Taxonomy" id="1432656"/>
    <lineage>
        <taxon>Archaea</taxon>
        <taxon>Methanobacteriati</taxon>
        <taxon>Methanobacteriota</taxon>
        <taxon>Thermococci</taxon>
        <taxon>Thermococcales</taxon>
        <taxon>Thermococcaceae</taxon>
        <taxon>Thermococcus</taxon>
    </lineage>
</organism>
<evidence type="ECO:0000256" key="1">
    <source>
        <dbReference type="SAM" id="Phobius"/>
    </source>
</evidence>
<feature type="transmembrane region" description="Helical" evidence="1">
    <location>
        <begin position="33"/>
        <end position="51"/>
    </location>
</feature>
<keyword evidence="1" id="KW-1133">Transmembrane helix</keyword>
<dbReference type="KEGG" id="tgy:X802_06910"/>
<evidence type="ECO:0000313" key="3">
    <source>
        <dbReference type="Proteomes" id="UP000062043"/>
    </source>
</evidence>
<name>A0A0X1KNF1_9EURY</name>
<dbReference type="EMBL" id="CP007140">
    <property type="protein sequence ID" value="AJC72756.1"/>
    <property type="molecule type" value="Genomic_DNA"/>
</dbReference>
<sequence length="57" mass="6369">MKYSELVLILYTVLAAVVTLATAWKEPGYTDDAGGWSIIIFIVLALLMPFIEKRVSH</sequence>
<gene>
    <name evidence="2" type="ORF">X802_06910</name>
</gene>
<keyword evidence="1" id="KW-0812">Transmembrane</keyword>
<dbReference type="STRING" id="1432656.X802_06910"/>
<keyword evidence="3" id="KW-1185">Reference proteome</keyword>
<protein>
    <submittedName>
        <fullName evidence="2">Uncharacterized protein</fullName>
    </submittedName>
</protein>
<dbReference type="AlphaFoldDB" id="A0A0X1KNF1"/>
<dbReference type="PATRIC" id="fig|1432656.3.peg.1343"/>
<keyword evidence="1" id="KW-0472">Membrane</keyword>
<proteinExistence type="predicted"/>
<evidence type="ECO:0000313" key="2">
    <source>
        <dbReference type="EMBL" id="AJC72756.1"/>
    </source>
</evidence>